<gene>
    <name evidence="9" type="ORF">SAMN04515677_106173</name>
</gene>
<dbReference type="STRING" id="1121325.SAMN04515677_106173"/>
<dbReference type="NCBIfam" id="TIGR00644">
    <property type="entry name" value="recJ"/>
    <property type="match status" value="1"/>
</dbReference>
<evidence type="ECO:0000256" key="2">
    <source>
        <dbReference type="ARBA" id="ARBA00019841"/>
    </source>
</evidence>
<dbReference type="Gene3D" id="3.90.1640.30">
    <property type="match status" value="1"/>
</dbReference>
<dbReference type="InterPro" id="IPR038763">
    <property type="entry name" value="DHH_sf"/>
</dbReference>
<evidence type="ECO:0000259" key="6">
    <source>
        <dbReference type="Pfam" id="PF01368"/>
    </source>
</evidence>
<evidence type="ECO:0000313" key="10">
    <source>
        <dbReference type="Proteomes" id="UP000199068"/>
    </source>
</evidence>
<proteinExistence type="inferred from homology"/>
<dbReference type="GO" id="GO:0008409">
    <property type="term" value="F:5'-3' exonuclease activity"/>
    <property type="evidence" value="ECO:0007669"/>
    <property type="project" value="InterPro"/>
</dbReference>
<evidence type="ECO:0000256" key="3">
    <source>
        <dbReference type="ARBA" id="ARBA00022722"/>
    </source>
</evidence>
<protein>
    <recommendedName>
        <fullName evidence="2">Single-stranded-DNA-specific exonuclease RecJ</fullName>
    </recommendedName>
</protein>
<keyword evidence="3" id="KW-0540">Nuclease</keyword>
<evidence type="ECO:0000256" key="4">
    <source>
        <dbReference type="ARBA" id="ARBA00022801"/>
    </source>
</evidence>
<keyword evidence="10" id="KW-1185">Reference proteome</keyword>
<organism evidence="9 10">
    <name type="scientific">Romboutsia lituseburensis DSM 797</name>
    <dbReference type="NCBI Taxonomy" id="1121325"/>
    <lineage>
        <taxon>Bacteria</taxon>
        <taxon>Bacillati</taxon>
        <taxon>Bacillota</taxon>
        <taxon>Clostridia</taxon>
        <taxon>Peptostreptococcales</taxon>
        <taxon>Peptostreptococcaceae</taxon>
        <taxon>Romboutsia</taxon>
    </lineage>
</organism>
<feature type="domain" description="RecJ OB" evidence="8">
    <location>
        <begin position="458"/>
        <end position="562"/>
    </location>
</feature>
<dbReference type="Pfam" id="PF02272">
    <property type="entry name" value="DHHA1"/>
    <property type="match status" value="1"/>
</dbReference>
<keyword evidence="5 9" id="KW-0269">Exonuclease</keyword>
<feature type="domain" description="DDH" evidence="6">
    <location>
        <begin position="81"/>
        <end position="230"/>
    </location>
</feature>
<evidence type="ECO:0000259" key="8">
    <source>
        <dbReference type="Pfam" id="PF17768"/>
    </source>
</evidence>
<sequence length="836" mass="95529">MKFNKKWTLKHMGSVKTDELSNKLKISPEISQILKNRKIDNEKDAEIFMNPSLDYLRDPFLMKDMKKSVERINIAIENKERIWIYGDYDVDGVSSTSILCIYFDSINYPINYYIPNRLEEGYGINEDAIKNIHSQGCDLIISVDCGITSVKEVDLANELGIDVIITDHHECQSEIPNAYAVINQKQDDCNYPFDMLCGCGVAFKLIQALTPKEEFKTSLYNYLEIVTLATICDIVPLVDENRIIVKNGLKLMSEGKNIGLKELIKVCGVESDKIGSSHIGFAIGPRINASGRLGYSKLGVELFTTKSIEKAKEIANILEEKNNERQLIEAKMYQEAEAIIESNERYKSDKVLVIAKEGWQHGIIGIVASKLTEKYYKPTILLTIEDGEATGSARSIKGFSIFDALVRCKDLLNKFGGHEQAAGLGLDSDKVEQLSREVNKFAQYELSEDDLIENIKVEFELEEHAINLDLVEELHKLEPFGLSNPNPRFIVRDAILKNIMAIGKNKQHLKFTIEKEKSYDCIGFNMAYLKGGFNTGDKVDVLFQLDENNFMGNRSVQFLLKDMRLSHPKNTSLNEDSIELFEKIIPDIDNLYKLNDVDEDAICNKMNASNIEEALNGNKNINIFEHITKNTLIIANTVNGFYNALSDISLVDEEICGEFEVSYNNFTSNNDKLQLIFSPNIDKIDIKRYNNIILYDYLYNKGDYSYLCTNANNETSIIKYYSQTDLIYLKNIVNNLVLDREEFISVYKIALSQKNIEINLKDIKKVFNMIPLKLFAIIKVFKELSLLDFGFKYDEILNIKSIYINILPKPNEKLNLDESKILKNLKELSKEYKESY</sequence>
<dbReference type="InterPro" id="IPR004610">
    <property type="entry name" value="RecJ"/>
</dbReference>
<dbReference type="InterPro" id="IPR003156">
    <property type="entry name" value="DHHA1_dom"/>
</dbReference>
<dbReference type="InterPro" id="IPR001667">
    <property type="entry name" value="DDH_dom"/>
</dbReference>
<evidence type="ECO:0000256" key="5">
    <source>
        <dbReference type="ARBA" id="ARBA00022839"/>
    </source>
</evidence>
<reference evidence="9 10" key="1">
    <citation type="submission" date="2016-10" db="EMBL/GenBank/DDBJ databases">
        <authorList>
            <person name="de Groot N.N."/>
        </authorList>
    </citation>
    <scope>NUCLEOTIDE SEQUENCE [LARGE SCALE GENOMIC DNA]</scope>
    <source>
        <strain evidence="9 10">DSM 797</strain>
    </source>
</reference>
<dbReference type="GO" id="GO:0006310">
    <property type="term" value="P:DNA recombination"/>
    <property type="evidence" value="ECO:0007669"/>
    <property type="project" value="InterPro"/>
</dbReference>
<dbReference type="Proteomes" id="UP000199068">
    <property type="component" value="Unassembled WGS sequence"/>
</dbReference>
<evidence type="ECO:0000256" key="1">
    <source>
        <dbReference type="ARBA" id="ARBA00005915"/>
    </source>
</evidence>
<keyword evidence="4" id="KW-0378">Hydrolase</keyword>
<dbReference type="PANTHER" id="PTHR30255">
    <property type="entry name" value="SINGLE-STRANDED-DNA-SPECIFIC EXONUCLEASE RECJ"/>
    <property type="match status" value="1"/>
</dbReference>
<dbReference type="Gene3D" id="3.10.310.30">
    <property type="match status" value="1"/>
</dbReference>
<name>A0A1G9RCZ2_9FIRM</name>
<dbReference type="Pfam" id="PF01368">
    <property type="entry name" value="DHH"/>
    <property type="match status" value="1"/>
</dbReference>
<dbReference type="InterPro" id="IPR051673">
    <property type="entry name" value="SSDNA_exonuclease_RecJ"/>
</dbReference>
<dbReference type="GO" id="GO:0003676">
    <property type="term" value="F:nucleic acid binding"/>
    <property type="evidence" value="ECO:0007669"/>
    <property type="project" value="InterPro"/>
</dbReference>
<dbReference type="EMBL" id="FNGW01000006">
    <property type="protein sequence ID" value="SDM20315.1"/>
    <property type="molecule type" value="Genomic_DNA"/>
</dbReference>
<accession>A0A1G9RCZ2</accession>
<dbReference type="SUPFAM" id="SSF64182">
    <property type="entry name" value="DHH phosphoesterases"/>
    <property type="match status" value="1"/>
</dbReference>
<evidence type="ECO:0000259" key="7">
    <source>
        <dbReference type="Pfam" id="PF02272"/>
    </source>
</evidence>
<dbReference type="AlphaFoldDB" id="A0A1G9RCZ2"/>
<dbReference type="InterPro" id="IPR041122">
    <property type="entry name" value="RecJ_OB"/>
</dbReference>
<comment type="similarity">
    <text evidence="1">Belongs to the RecJ family.</text>
</comment>
<feature type="domain" description="DHHA1" evidence="7">
    <location>
        <begin position="350"/>
        <end position="442"/>
    </location>
</feature>
<evidence type="ECO:0000313" key="9">
    <source>
        <dbReference type="EMBL" id="SDM20315.1"/>
    </source>
</evidence>
<dbReference type="GO" id="GO:0006281">
    <property type="term" value="P:DNA repair"/>
    <property type="evidence" value="ECO:0007669"/>
    <property type="project" value="InterPro"/>
</dbReference>
<dbReference type="PANTHER" id="PTHR30255:SF2">
    <property type="entry name" value="SINGLE-STRANDED-DNA-SPECIFIC EXONUCLEASE RECJ"/>
    <property type="match status" value="1"/>
</dbReference>
<dbReference type="Pfam" id="PF17768">
    <property type="entry name" value="RecJ_OB"/>
    <property type="match status" value="1"/>
</dbReference>